<evidence type="ECO:0000256" key="4">
    <source>
        <dbReference type="ARBA" id="ARBA00023163"/>
    </source>
</evidence>
<dbReference type="GO" id="GO:0003677">
    <property type="term" value="F:DNA binding"/>
    <property type="evidence" value="ECO:0007669"/>
    <property type="project" value="UniProtKB-KW"/>
</dbReference>
<proteinExistence type="inferred from homology"/>
<keyword evidence="3" id="KW-0238">DNA-binding</keyword>
<dbReference type="RefSeq" id="WP_151644754.1">
    <property type="nucleotide sequence ID" value="NZ_WBVY01000002.1"/>
</dbReference>
<comment type="caution">
    <text evidence="6">The sequence shown here is derived from an EMBL/GenBank/DDBJ whole genome shotgun (WGS) entry which is preliminary data.</text>
</comment>
<dbReference type="PROSITE" id="PS50931">
    <property type="entry name" value="HTH_LYSR"/>
    <property type="match status" value="1"/>
</dbReference>
<dbReference type="Gene3D" id="1.10.10.10">
    <property type="entry name" value="Winged helix-like DNA-binding domain superfamily/Winged helix DNA-binding domain"/>
    <property type="match status" value="1"/>
</dbReference>
<dbReference type="InterPro" id="IPR036390">
    <property type="entry name" value="WH_DNA-bd_sf"/>
</dbReference>
<dbReference type="InterPro" id="IPR000847">
    <property type="entry name" value="LysR_HTH_N"/>
</dbReference>
<dbReference type="EMBL" id="WBVY01000002">
    <property type="protein sequence ID" value="KAB2658128.1"/>
    <property type="molecule type" value="Genomic_DNA"/>
</dbReference>
<dbReference type="Pfam" id="PF00126">
    <property type="entry name" value="HTH_1"/>
    <property type="match status" value="1"/>
</dbReference>
<sequence>MRTDLSALPVFTAVAEASSFTEAAEKLHLTRSAISKTIGRLEDQIGTQLFHRTTRNVSLTPEGAQYYEYCKRALTEISAAEMLLDAGRMEVAGRLKISVPVLFGQSRVLPILTGFAKDHPALTLEMSFNDRIVDLIDEDFDIAIRIGELSDRQGSQLVARRLGEHGMKFCAAPHYFENHPVPTTIEELLLGESIAYARSGMIQAWRFKDTDNFERSIEPKSRYVMDDFQAILQLVKSGIGVAWLPDFFIEEDIAREQIVELLPSLNSITFPISTVWRHNTPLPLKIRLAIDHLITGLERIRF</sequence>
<keyword evidence="2" id="KW-0805">Transcription regulation</keyword>
<dbReference type="CDD" id="cd08475">
    <property type="entry name" value="PBP2_CrgA_like_6"/>
    <property type="match status" value="1"/>
</dbReference>
<dbReference type="AlphaFoldDB" id="A0A7V7VW00"/>
<dbReference type="Pfam" id="PF03466">
    <property type="entry name" value="LysR_substrate"/>
    <property type="match status" value="1"/>
</dbReference>
<dbReference type="SUPFAM" id="SSF46785">
    <property type="entry name" value="Winged helix' DNA-binding domain"/>
    <property type="match status" value="1"/>
</dbReference>
<dbReference type="SUPFAM" id="SSF53850">
    <property type="entry name" value="Periplasmic binding protein-like II"/>
    <property type="match status" value="1"/>
</dbReference>
<comment type="similarity">
    <text evidence="1">Belongs to the LysR transcriptional regulatory family.</text>
</comment>
<dbReference type="Gene3D" id="3.40.190.290">
    <property type="match status" value="1"/>
</dbReference>
<dbReference type="PRINTS" id="PR00039">
    <property type="entry name" value="HTHLYSR"/>
</dbReference>
<dbReference type="Proteomes" id="UP000460650">
    <property type="component" value="Unassembled WGS sequence"/>
</dbReference>
<evidence type="ECO:0000313" key="6">
    <source>
        <dbReference type="EMBL" id="KAB2658128.1"/>
    </source>
</evidence>
<organism evidence="6 7">
    <name type="scientific">Brucella tritici</name>
    <dbReference type="NCBI Taxonomy" id="94626"/>
    <lineage>
        <taxon>Bacteria</taxon>
        <taxon>Pseudomonadati</taxon>
        <taxon>Pseudomonadota</taxon>
        <taxon>Alphaproteobacteria</taxon>
        <taxon>Hyphomicrobiales</taxon>
        <taxon>Brucellaceae</taxon>
        <taxon>Brucella/Ochrobactrum group</taxon>
        <taxon>Brucella</taxon>
    </lineage>
</organism>
<feature type="domain" description="HTH lysR-type" evidence="5">
    <location>
        <begin position="3"/>
        <end position="60"/>
    </location>
</feature>
<evidence type="ECO:0000256" key="1">
    <source>
        <dbReference type="ARBA" id="ARBA00009437"/>
    </source>
</evidence>
<gene>
    <name evidence="6" type="ORF">F9K94_08005</name>
</gene>
<keyword evidence="4" id="KW-0804">Transcription</keyword>
<evidence type="ECO:0000256" key="2">
    <source>
        <dbReference type="ARBA" id="ARBA00023015"/>
    </source>
</evidence>
<dbReference type="PANTHER" id="PTHR30537:SF5">
    <property type="entry name" value="HTH-TYPE TRANSCRIPTIONAL ACTIVATOR TTDR-RELATED"/>
    <property type="match status" value="1"/>
</dbReference>
<evidence type="ECO:0000313" key="7">
    <source>
        <dbReference type="Proteomes" id="UP000460650"/>
    </source>
</evidence>
<protein>
    <submittedName>
        <fullName evidence="6">LysR family transcriptional regulator</fullName>
    </submittedName>
</protein>
<dbReference type="FunFam" id="1.10.10.10:FF:000001">
    <property type="entry name" value="LysR family transcriptional regulator"/>
    <property type="match status" value="1"/>
</dbReference>
<dbReference type="InterPro" id="IPR058163">
    <property type="entry name" value="LysR-type_TF_proteobact-type"/>
</dbReference>
<evidence type="ECO:0000259" key="5">
    <source>
        <dbReference type="PROSITE" id="PS50931"/>
    </source>
</evidence>
<dbReference type="InterPro" id="IPR005119">
    <property type="entry name" value="LysR_subst-bd"/>
</dbReference>
<accession>A0A7V7VW00</accession>
<evidence type="ECO:0000256" key="3">
    <source>
        <dbReference type="ARBA" id="ARBA00023125"/>
    </source>
</evidence>
<dbReference type="GO" id="GO:0003700">
    <property type="term" value="F:DNA-binding transcription factor activity"/>
    <property type="evidence" value="ECO:0007669"/>
    <property type="project" value="InterPro"/>
</dbReference>
<name>A0A7V7VW00_9HYPH</name>
<reference evidence="6 7" key="1">
    <citation type="submission" date="2019-09" db="EMBL/GenBank/DDBJ databases">
        <title>Taxonomic organization of the family Brucellaceae based on a phylogenomic approach.</title>
        <authorList>
            <person name="Leclercq S."/>
            <person name="Cloeckaert A."/>
            <person name="Zygmunt M.S."/>
        </authorList>
    </citation>
    <scope>NUCLEOTIDE SEQUENCE [LARGE SCALE GENOMIC DNA]</scope>
    <source>
        <strain evidence="6 7">TA93</strain>
    </source>
</reference>
<dbReference type="PANTHER" id="PTHR30537">
    <property type="entry name" value="HTH-TYPE TRANSCRIPTIONAL REGULATOR"/>
    <property type="match status" value="1"/>
</dbReference>
<dbReference type="InterPro" id="IPR036388">
    <property type="entry name" value="WH-like_DNA-bd_sf"/>
</dbReference>